<dbReference type="Proteomes" id="UP000717585">
    <property type="component" value="Unassembled WGS sequence"/>
</dbReference>
<comment type="caution">
    <text evidence="2">The sequence shown here is derived from an EMBL/GenBank/DDBJ whole genome shotgun (WGS) entry which is preliminary data.</text>
</comment>
<evidence type="ECO:0000313" key="3">
    <source>
        <dbReference type="Proteomes" id="UP000717585"/>
    </source>
</evidence>
<evidence type="ECO:0000313" key="2">
    <source>
        <dbReference type="EMBL" id="KAG9393426.1"/>
    </source>
</evidence>
<organism evidence="2 3">
    <name type="scientific">Carpediemonas membranifera</name>
    <dbReference type="NCBI Taxonomy" id="201153"/>
    <lineage>
        <taxon>Eukaryota</taxon>
        <taxon>Metamonada</taxon>
        <taxon>Carpediemonas-like organisms</taxon>
        <taxon>Carpediemonas</taxon>
    </lineage>
</organism>
<reference evidence="2" key="1">
    <citation type="submission" date="2021-05" db="EMBL/GenBank/DDBJ databases">
        <title>A free-living protist that lacks canonical eukaryotic 1 DNA replication and segregation systems.</title>
        <authorList>
            <person name="Salas-Leiva D.E."/>
            <person name="Tromer E.C."/>
            <person name="Curtis B.A."/>
            <person name="Jerlstrom-Hultqvist J."/>
            <person name="Kolisko M."/>
            <person name="Yi Z."/>
            <person name="Salas-Leiva J.S."/>
            <person name="Gallot-Lavallee L."/>
            <person name="Kops G.J.P.L."/>
            <person name="Archibald J.M."/>
            <person name="Simpson A.G.B."/>
            <person name="Roger A.J."/>
        </authorList>
    </citation>
    <scope>NUCLEOTIDE SEQUENCE</scope>
    <source>
        <strain evidence="2">BICM</strain>
    </source>
</reference>
<dbReference type="AlphaFoldDB" id="A0A8J6BXF6"/>
<protein>
    <submittedName>
        <fullName evidence="2">Uncharacterized protein</fullName>
    </submittedName>
</protein>
<dbReference type="EMBL" id="JAHDYR010000025">
    <property type="protein sequence ID" value="KAG9393426.1"/>
    <property type="molecule type" value="Genomic_DNA"/>
</dbReference>
<evidence type="ECO:0000256" key="1">
    <source>
        <dbReference type="SAM" id="MobiDB-lite"/>
    </source>
</evidence>
<feature type="region of interest" description="Disordered" evidence="1">
    <location>
        <begin position="78"/>
        <end position="102"/>
    </location>
</feature>
<gene>
    <name evidence="2" type="ORF">J8273_3562</name>
</gene>
<name>A0A8J6BXF6_9EUKA</name>
<keyword evidence="3" id="KW-1185">Reference proteome</keyword>
<feature type="compositionally biased region" description="Low complexity" evidence="1">
    <location>
        <begin position="83"/>
        <end position="102"/>
    </location>
</feature>
<proteinExistence type="predicted"/>
<accession>A0A8J6BXF6</accession>
<sequence>MSSASSSPSAIRDALSSVFRESLTATASVSGDIPSLLQCAYSRHFGEQMPSMHKTDSTATPTSAPSLESLLATLCKIPLSSQPRKPSSTAPARSSPAAPRCP</sequence>